<keyword evidence="1" id="KW-1015">Disulfide bond</keyword>
<keyword evidence="3" id="KW-0812">Transmembrane</keyword>
<evidence type="ECO:0000313" key="7">
    <source>
        <dbReference type="EMBL" id="KAK3082731.1"/>
    </source>
</evidence>
<dbReference type="EMBL" id="VSWD01000014">
    <property type="protein sequence ID" value="KAK3082731.1"/>
    <property type="molecule type" value="Genomic_DNA"/>
</dbReference>
<dbReference type="PANTHER" id="PTHR45702">
    <property type="entry name" value="ADAM10/ADAM17 METALLOPEPTIDASE FAMILY MEMBER"/>
    <property type="match status" value="1"/>
</dbReference>
<dbReference type="GO" id="GO:0006509">
    <property type="term" value="P:membrane protein ectodomain proteolysis"/>
    <property type="evidence" value="ECO:0007669"/>
    <property type="project" value="TreeGrafter"/>
</dbReference>
<evidence type="ECO:0000256" key="4">
    <source>
        <dbReference type="SAM" id="SignalP"/>
    </source>
</evidence>
<evidence type="ECO:0000256" key="3">
    <source>
        <dbReference type="SAM" id="Phobius"/>
    </source>
</evidence>
<name>A0AA88XH78_PINIB</name>
<dbReference type="PROSITE" id="PS50214">
    <property type="entry name" value="DISINTEGRIN_2"/>
    <property type="match status" value="1"/>
</dbReference>
<dbReference type="InterPro" id="IPR001590">
    <property type="entry name" value="Peptidase_M12B"/>
</dbReference>
<dbReference type="Pfam" id="PF13574">
    <property type="entry name" value="Reprolysin_2"/>
    <property type="match status" value="1"/>
</dbReference>
<evidence type="ECO:0000256" key="2">
    <source>
        <dbReference type="PROSITE-ProRule" id="PRU00276"/>
    </source>
</evidence>
<dbReference type="SMART" id="SM00050">
    <property type="entry name" value="DISIN"/>
    <property type="match status" value="1"/>
</dbReference>
<dbReference type="AlphaFoldDB" id="A0AA88XH78"/>
<dbReference type="InterPro" id="IPR024079">
    <property type="entry name" value="MetalloPept_cat_dom_sf"/>
</dbReference>
<dbReference type="InterPro" id="IPR051489">
    <property type="entry name" value="ADAM_Metalloproteinase"/>
</dbReference>
<accession>A0AA88XH78</accession>
<dbReference type="Proteomes" id="UP001186944">
    <property type="component" value="Unassembled WGS sequence"/>
</dbReference>
<dbReference type="GO" id="GO:0007219">
    <property type="term" value="P:Notch signaling pathway"/>
    <property type="evidence" value="ECO:0007669"/>
    <property type="project" value="TreeGrafter"/>
</dbReference>
<dbReference type="GO" id="GO:0005886">
    <property type="term" value="C:plasma membrane"/>
    <property type="evidence" value="ECO:0007669"/>
    <property type="project" value="TreeGrafter"/>
</dbReference>
<feature type="domain" description="Peptidase M12B" evidence="6">
    <location>
        <begin position="214"/>
        <end position="453"/>
    </location>
</feature>
<feature type="chain" id="PRO_5041692558" description="ADAM 17-like protease" evidence="4">
    <location>
        <begin position="21"/>
        <end position="746"/>
    </location>
</feature>
<evidence type="ECO:0000256" key="1">
    <source>
        <dbReference type="ARBA" id="ARBA00023157"/>
    </source>
</evidence>
<dbReference type="Gene3D" id="4.10.70.10">
    <property type="entry name" value="Disintegrin domain"/>
    <property type="match status" value="1"/>
</dbReference>
<keyword evidence="3" id="KW-0472">Membrane</keyword>
<keyword evidence="4" id="KW-0732">Signal</keyword>
<dbReference type="SUPFAM" id="SSF57552">
    <property type="entry name" value="Blood coagulation inhibitor (disintegrin)"/>
    <property type="match status" value="1"/>
</dbReference>
<reference evidence="7" key="1">
    <citation type="submission" date="2019-08" db="EMBL/GenBank/DDBJ databases">
        <title>The improved chromosome-level genome for the pearl oyster Pinctada fucata martensii using PacBio sequencing and Hi-C.</title>
        <authorList>
            <person name="Zheng Z."/>
        </authorList>
    </citation>
    <scope>NUCLEOTIDE SEQUENCE</scope>
    <source>
        <strain evidence="7">ZZ-2019</strain>
        <tissue evidence="7">Adductor muscle</tissue>
    </source>
</reference>
<dbReference type="InterPro" id="IPR036436">
    <property type="entry name" value="Disintegrin_dom_sf"/>
</dbReference>
<comment type="caution">
    <text evidence="7">The sequence shown here is derived from an EMBL/GenBank/DDBJ whole genome shotgun (WGS) entry which is preliminary data.</text>
</comment>
<dbReference type="FunFam" id="4.10.70.10:FF:000003">
    <property type="entry name" value="Disintegrin and metalloproteinase domain-containing protein 17"/>
    <property type="match status" value="1"/>
</dbReference>
<dbReference type="PROSITE" id="PS50215">
    <property type="entry name" value="ADAM_MEPRO"/>
    <property type="match status" value="1"/>
</dbReference>
<keyword evidence="8" id="KW-1185">Reference proteome</keyword>
<proteinExistence type="predicted"/>
<sequence length="746" mass="84151">MLKVVLFWIELLVLIRASSADLSKRLHYYETIHHTHVKSRVRRSADQNPASHLHQIWFNAYSRSFHFMLHQSSILPRDFHAKYLRKNKVELFHVPQSDFLVGRLVDDDSSHVEAHWEGQYLTASVTTAKDVFIVEPSWRHLGHSSNHSMIVYRQRDLIQSSPHNMAGINLPASFCGVDNSQHYKNNTQKYTTLFTDHKHVRLKRQTSPTISSNMVCELVVVADYKFHKYVGGESKHFTANYIIGILNRVNSIYMQTRWPDDNSDITGLGFQITEMKIHEDYTTGAEHYNMQKDTWNTTHLLQVFSRGTDFKDFCLAHLFTYHKFTRGVLGLAYIAGRGSKQPGGICSTGPSAGKVFTLNGYASTFNTGWSSAQNSEGNRVLSLEASLVTAHGHNWGSEHDNAGCIPTNGGNYLMYQYSVTGYDPNNLIFSSCSKRYIYNVIKTKSSSCFKDRKSSAVCGNGRIEGTEECDAGWNGDTCCTADCHLRAGTGAICSPMNYECCSEDCRVADQGTICHSLVDDRATCKNMSLCNGVDKDCPPASNKKDNSSCIDGGKCRNGVCLNFCEIRGKVPCICPQKSGFACYRCCKLFPNDTECIPESPYEQLPNGRPCFQGTCSNGKCEKQISDVVQRLFSIIESITADEFVDFMKSNIVATIVIFSLLIWIPASCTFSHFDKKRERKIRGEHNRWKSRSTYTLLLEEDKRKFPHVRLKNVGGSVIRHHGNPIHLTQSLLNSSHNHDMIKESKV</sequence>
<feature type="signal peptide" evidence="4">
    <location>
        <begin position="1"/>
        <end position="20"/>
    </location>
</feature>
<dbReference type="InterPro" id="IPR001762">
    <property type="entry name" value="Disintegrin_dom"/>
</dbReference>
<dbReference type="Gene3D" id="3.40.390.10">
    <property type="entry name" value="Collagenase (Catalytic Domain)"/>
    <property type="match status" value="1"/>
</dbReference>
<evidence type="ECO:0000313" key="8">
    <source>
        <dbReference type="Proteomes" id="UP001186944"/>
    </source>
</evidence>
<organism evidence="7 8">
    <name type="scientific">Pinctada imbricata</name>
    <name type="common">Atlantic pearl-oyster</name>
    <name type="synonym">Pinctada martensii</name>
    <dbReference type="NCBI Taxonomy" id="66713"/>
    <lineage>
        <taxon>Eukaryota</taxon>
        <taxon>Metazoa</taxon>
        <taxon>Spiralia</taxon>
        <taxon>Lophotrochozoa</taxon>
        <taxon>Mollusca</taxon>
        <taxon>Bivalvia</taxon>
        <taxon>Autobranchia</taxon>
        <taxon>Pteriomorphia</taxon>
        <taxon>Pterioida</taxon>
        <taxon>Pterioidea</taxon>
        <taxon>Pteriidae</taxon>
        <taxon>Pinctada</taxon>
    </lineage>
</organism>
<keyword evidence="3" id="KW-1133">Transmembrane helix</keyword>
<dbReference type="SUPFAM" id="SSF55486">
    <property type="entry name" value="Metalloproteases ('zincins'), catalytic domain"/>
    <property type="match status" value="1"/>
</dbReference>
<gene>
    <name evidence="7" type="ORF">FSP39_003734</name>
</gene>
<feature type="domain" description="Disintegrin" evidence="5">
    <location>
        <begin position="455"/>
        <end position="545"/>
    </location>
</feature>
<evidence type="ECO:0008006" key="9">
    <source>
        <dbReference type="Google" id="ProtNLM"/>
    </source>
</evidence>
<comment type="caution">
    <text evidence="2">Lacks conserved residue(s) required for the propagation of feature annotation.</text>
</comment>
<evidence type="ECO:0000259" key="6">
    <source>
        <dbReference type="PROSITE" id="PS50215"/>
    </source>
</evidence>
<dbReference type="PANTHER" id="PTHR45702:SF6">
    <property type="entry name" value="DISINTEGRIN AND METALLOPROTEINASE DOMAIN-CONTAINING PROTEIN 17"/>
    <property type="match status" value="1"/>
</dbReference>
<protein>
    <recommendedName>
        <fullName evidence="9">ADAM 17-like protease</fullName>
    </recommendedName>
</protein>
<evidence type="ECO:0000259" key="5">
    <source>
        <dbReference type="PROSITE" id="PS50214"/>
    </source>
</evidence>
<feature type="transmembrane region" description="Helical" evidence="3">
    <location>
        <begin position="651"/>
        <end position="673"/>
    </location>
</feature>
<dbReference type="GO" id="GO:0004222">
    <property type="term" value="F:metalloendopeptidase activity"/>
    <property type="evidence" value="ECO:0007669"/>
    <property type="project" value="InterPro"/>
</dbReference>